<evidence type="ECO:0000313" key="1">
    <source>
        <dbReference type="EMBL" id="KKM93164.1"/>
    </source>
</evidence>
<feature type="non-terminal residue" evidence="1">
    <location>
        <position position="1"/>
    </location>
</feature>
<dbReference type="AlphaFoldDB" id="A0A0F9LDX1"/>
<sequence>IDQALMIARISPDMFIPLLRVLVNSYIKKQDPHQPLNVAEIASLYYVLCSIGLDGKGRIDTIELAGSAKEADDLESLMKGMK</sequence>
<name>A0A0F9LDX1_9ZZZZ</name>
<dbReference type="EMBL" id="LAZR01006304">
    <property type="protein sequence ID" value="KKM93164.1"/>
    <property type="molecule type" value="Genomic_DNA"/>
</dbReference>
<proteinExistence type="predicted"/>
<gene>
    <name evidence="1" type="ORF">LCGC14_1211280</name>
</gene>
<protein>
    <submittedName>
        <fullName evidence="1">Uncharacterized protein</fullName>
    </submittedName>
</protein>
<comment type="caution">
    <text evidence="1">The sequence shown here is derived from an EMBL/GenBank/DDBJ whole genome shotgun (WGS) entry which is preliminary data.</text>
</comment>
<organism evidence="1">
    <name type="scientific">marine sediment metagenome</name>
    <dbReference type="NCBI Taxonomy" id="412755"/>
    <lineage>
        <taxon>unclassified sequences</taxon>
        <taxon>metagenomes</taxon>
        <taxon>ecological metagenomes</taxon>
    </lineage>
</organism>
<accession>A0A0F9LDX1</accession>
<reference evidence="1" key="1">
    <citation type="journal article" date="2015" name="Nature">
        <title>Complex archaea that bridge the gap between prokaryotes and eukaryotes.</title>
        <authorList>
            <person name="Spang A."/>
            <person name="Saw J.H."/>
            <person name="Jorgensen S.L."/>
            <person name="Zaremba-Niedzwiedzka K."/>
            <person name="Martijn J."/>
            <person name="Lind A.E."/>
            <person name="van Eijk R."/>
            <person name="Schleper C."/>
            <person name="Guy L."/>
            <person name="Ettema T.J."/>
        </authorList>
    </citation>
    <scope>NUCLEOTIDE SEQUENCE</scope>
</reference>